<dbReference type="Gene3D" id="3.30.565.10">
    <property type="entry name" value="Histidine kinase-like ATPase, C-terminal domain"/>
    <property type="match status" value="1"/>
</dbReference>
<organism evidence="9 10">
    <name type="scientific">Muricoccus nepalensis</name>
    <dbReference type="NCBI Taxonomy" id="1854500"/>
    <lineage>
        <taxon>Bacteria</taxon>
        <taxon>Pseudomonadati</taxon>
        <taxon>Pseudomonadota</taxon>
        <taxon>Alphaproteobacteria</taxon>
        <taxon>Acetobacterales</taxon>
        <taxon>Roseomonadaceae</taxon>
        <taxon>Muricoccus</taxon>
    </lineage>
</organism>
<dbReference type="InterPro" id="IPR013656">
    <property type="entry name" value="PAS_4"/>
</dbReference>
<accession>A0A502FAJ5</accession>
<evidence type="ECO:0000256" key="1">
    <source>
        <dbReference type="ARBA" id="ARBA00000085"/>
    </source>
</evidence>
<dbReference type="GO" id="GO:0004673">
    <property type="term" value="F:protein histidine kinase activity"/>
    <property type="evidence" value="ECO:0007669"/>
    <property type="project" value="UniProtKB-EC"/>
</dbReference>
<dbReference type="InterPro" id="IPR000014">
    <property type="entry name" value="PAS"/>
</dbReference>
<keyword evidence="5" id="KW-0547">Nucleotide-binding</keyword>
<reference evidence="9 10" key="1">
    <citation type="journal article" date="2019" name="Environ. Microbiol.">
        <title>Species interactions and distinct microbial communities in high Arctic permafrost affected cryosols are associated with the CH4 and CO2 gas fluxes.</title>
        <authorList>
            <person name="Altshuler I."/>
            <person name="Hamel J."/>
            <person name="Turney S."/>
            <person name="Magnuson E."/>
            <person name="Levesque R."/>
            <person name="Greer C."/>
            <person name="Whyte L.G."/>
        </authorList>
    </citation>
    <scope>NUCLEOTIDE SEQUENCE [LARGE SCALE GENOMIC DNA]</scope>
    <source>
        <strain evidence="9 10">S9.3B</strain>
    </source>
</reference>
<dbReference type="InterPro" id="IPR011102">
    <property type="entry name" value="Sig_transdc_His_kinase_HWE"/>
</dbReference>
<evidence type="ECO:0000256" key="7">
    <source>
        <dbReference type="ARBA" id="ARBA00022840"/>
    </source>
</evidence>
<evidence type="ECO:0000256" key="4">
    <source>
        <dbReference type="ARBA" id="ARBA00022679"/>
    </source>
</evidence>
<dbReference type="CDD" id="cd00130">
    <property type="entry name" value="PAS"/>
    <property type="match status" value="1"/>
</dbReference>
<dbReference type="NCBIfam" id="TIGR00229">
    <property type="entry name" value="sensory_box"/>
    <property type="match status" value="1"/>
</dbReference>
<dbReference type="Pfam" id="PF07536">
    <property type="entry name" value="HWE_HK"/>
    <property type="match status" value="1"/>
</dbReference>
<dbReference type="InterPro" id="IPR036890">
    <property type="entry name" value="HATPase_C_sf"/>
</dbReference>
<gene>
    <name evidence="9" type="ORF">EAH89_24825</name>
</gene>
<dbReference type="Gene3D" id="3.30.450.20">
    <property type="entry name" value="PAS domain"/>
    <property type="match status" value="2"/>
</dbReference>
<protein>
    <recommendedName>
        <fullName evidence="2">histidine kinase</fullName>
        <ecNumber evidence="2">2.7.13.3</ecNumber>
    </recommendedName>
</protein>
<dbReference type="EC" id="2.7.13.3" evidence="2"/>
<evidence type="ECO:0000256" key="3">
    <source>
        <dbReference type="ARBA" id="ARBA00022553"/>
    </source>
</evidence>
<evidence type="ECO:0000256" key="6">
    <source>
        <dbReference type="ARBA" id="ARBA00022777"/>
    </source>
</evidence>
<keyword evidence="6" id="KW-0418">Kinase</keyword>
<dbReference type="InterPro" id="IPR035965">
    <property type="entry name" value="PAS-like_dom_sf"/>
</dbReference>
<evidence type="ECO:0000256" key="5">
    <source>
        <dbReference type="ARBA" id="ARBA00022741"/>
    </source>
</evidence>
<keyword evidence="7" id="KW-0067">ATP-binding</keyword>
<dbReference type="AlphaFoldDB" id="A0A502FAJ5"/>
<dbReference type="EMBL" id="RCZP01000040">
    <property type="protein sequence ID" value="TPG46438.1"/>
    <property type="molecule type" value="Genomic_DNA"/>
</dbReference>
<dbReference type="GO" id="GO:0005524">
    <property type="term" value="F:ATP binding"/>
    <property type="evidence" value="ECO:0007669"/>
    <property type="project" value="UniProtKB-KW"/>
</dbReference>
<dbReference type="PANTHER" id="PTHR41523">
    <property type="entry name" value="TWO-COMPONENT SYSTEM SENSOR PROTEIN"/>
    <property type="match status" value="1"/>
</dbReference>
<comment type="caution">
    <text evidence="9">The sequence shown here is derived from an EMBL/GenBank/DDBJ whole genome shotgun (WGS) entry which is preliminary data.</text>
</comment>
<dbReference type="OrthoDB" id="5287260at2"/>
<dbReference type="Pfam" id="PF08448">
    <property type="entry name" value="PAS_4"/>
    <property type="match status" value="2"/>
</dbReference>
<dbReference type="SMART" id="SM00911">
    <property type="entry name" value="HWE_HK"/>
    <property type="match status" value="1"/>
</dbReference>
<evidence type="ECO:0000313" key="9">
    <source>
        <dbReference type="EMBL" id="TPG46438.1"/>
    </source>
</evidence>
<dbReference type="RefSeq" id="WP_140886418.1">
    <property type="nucleotide sequence ID" value="NZ_RCZP01000040.1"/>
</dbReference>
<dbReference type="PANTHER" id="PTHR41523:SF8">
    <property type="entry name" value="ETHYLENE RESPONSE SENSOR PROTEIN"/>
    <property type="match status" value="1"/>
</dbReference>
<name>A0A502FAJ5_9PROT</name>
<keyword evidence="3" id="KW-0597">Phosphoprotein</keyword>
<evidence type="ECO:0000256" key="2">
    <source>
        <dbReference type="ARBA" id="ARBA00012438"/>
    </source>
</evidence>
<feature type="domain" description="Signal transduction histidine kinase HWE region" evidence="8">
    <location>
        <begin position="293"/>
        <end position="374"/>
    </location>
</feature>
<proteinExistence type="predicted"/>
<evidence type="ECO:0000313" key="10">
    <source>
        <dbReference type="Proteomes" id="UP000317078"/>
    </source>
</evidence>
<dbReference type="SUPFAM" id="SSF55785">
    <property type="entry name" value="PYP-like sensor domain (PAS domain)"/>
    <property type="match status" value="2"/>
</dbReference>
<comment type="catalytic activity">
    <reaction evidence="1">
        <text>ATP + protein L-histidine = ADP + protein N-phospho-L-histidine.</text>
        <dbReference type="EC" id="2.7.13.3"/>
    </reaction>
</comment>
<evidence type="ECO:0000259" key="8">
    <source>
        <dbReference type="SMART" id="SM00911"/>
    </source>
</evidence>
<keyword evidence="10" id="KW-1185">Reference proteome</keyword>
<keyword evidence="4" id="KW-0808">Transferase</keyword>
<dbReference type="Proteomes" id="UP000317078">
    <property type="component" value="Unassembled WGS sequence"/>
</dbReference>
<sequence length="489" mass="53419">MTAEDSLGSARSSLVDSSALATGLDFRQLFAASPAPLLVLSPDAPGFTILEVNNAYLTATMRTRDALVGHEVFAAFPNNPDDGSATGVANLRASLNRVLATRQPDAMAVQKYDILNSRGGFEERWWDPLNTPLLDETGRVVAIIHHVTDVTARTGAEAALRESEAHWHDVFERMGEGFEINEMILDPDGQAVDFVYVDANPAWERQSGLRREMVVGRRATEVFPGEETDFWIPLFGQVAATGEPEQIERYFAPAERWLEVIAFRLRSGRVAVLLRDVTERHRAEERQVFLSREVDHRAKNALSVVQAALRLTRAPDLASYIHAIEGRVGALVRAQTLLADDRWAGADLRTLLRGELTAFLDKGGGPRVSLRGPVIALPAGAAQPFAMAIHELATNAVKYGALSALDGQVVISWEVGPGPPDCLRLRWAEEGGPSVEGAPDRRGFGTRVLEGTVRGQLGGSILLTWQRSGLVCEIAMPLTQATQLRERQD</sequence>